<dbReference type="EMBL" id="OU895878">
    <property type="protein sequence ID" value="CAG9806121.1"/>
    <property type="molecule type" value="Genomic_DNA"/>
</dbReference>
<dbReference type="EC" id="2.1.1.360" evidence="2 11"/>
<keyword evidence="4 11" id="KW-0489">Methyltransferase</keyword>
<feature type="region of interest" description="Disordered" evidence="13">
    <location>
        <begin position="1470"/>
        <end position="1498"/>
    </location>
</feature>
<dbReference type="OrthoDB" id="443402at2759"/>
<reference evidence="15" key="2">
    <citation type="submission" date="2022-10" db="EMBL/GenBank/DDBJ databases">
        <authorList>
            <consortium name="ENA_rothamsted_submissions"/>
            <consortium name="culmorum"/>
            <person name="King R."/>
        </authorList>
    </citation>
    <scope>NUCLEOTIDE SEQUENCE</scope>
</reference>
<accession>A0A9N9RWA3</accession>
<dbReference type="PANTHER" id="PTHR21451">
    <property type="entry name" value="HISTONE H3 METHYLTRANSFERASE"/>
    <property type="match status" value="1"/>
</dbReference>
<evidence type="ECO:0000256" key="8">
    <source>
        <dbReference type="ARBA" id="ARBA00023242"/>
    </source>
</evidence>
<evidence type="ECO:0000256" key="5">
    <source>
        <dbReference type="ARBA" id="ARBA00022679"/>
    </source>
</evidence>
<dbReference type="FunFam" id="3.40.50.150:FF:000033">
    <property type="entry name" value="Histone-lysine N-methyltransferase, H3 lysine-79 specific"/>
    <property type="match status" value="1"/>
</dbReference>
<feature type="compositionally biased region" description="Basic residues" evidence="13">
    <location>
        <begin position="710"/>
        <end position="720"/>
    </location>
</feature>
<keyword evidence="5 11" id="KW-0808">Transferase</keyword>
<feature type="coiled-coil region" evidence="12">
    <location>
        <begin position="515"/>
        <end position="542"/>
    </location>
</feature>
<comment type="similarity">
    <text evidence="11">Belongs to the class I-like SAM-binding methyltransferase superfamily. DOT1 family.</text>
</comment>
<comment type="miscellaneous">
    <text evidence="11">In contrast to other lysine histone methyltransferases, it does not contain a SET domain, suggesting the existence of another mechanism for methylation of lysine residues of histones.</text>
</comment>
<evidence type="ECO:0000256" key="13">
    <source>
        <dbReference type="SAM" id="MobiDB-lite"/>
    </source>
</evidence>
<keyword evidence="6 11" id="KW-0949">S-adenosyl-L-methionine</keyword>
<evidence type="ECO:0000256" key="11">
    <source>
        <dbReference type="RuleBase" id="RU271113"/>
    </source>
</evidence>
<dbReference type="Proteomes" id="UP001153620">
    <property type="component" value="Chromosome 2"/>
</dbReference>
<evidence type="ECO:0000313" key="15">
    <source>
        <dbReference type="EMBL" id="CAG9806121.1"/>
    </source>
</evidence>
<dbReference type="PROSITE" id="PS51569">
    <property type="entry name" value="DOT1"/>
    <property type="match status" value="1"/>
</dbReference>
<evidence type="ECO:0000256" key="2">
    <source>
        <dbReference type="ARBA" id="ARBA00012190"/>
    </source>
</evidence>
<keyword evidence="16" id="KW-1185">Reference proteome</keyword>
<evidence type="ECO:0000313" key="16">
    <source>
        <dbReference type="Proteomes" id="UP001153620"/>
    </source>
</evidence>
<feature type="region of interest" description="Disordered" evidence="13">
    <location>
        <begin position="1017"/>
        <end position="1039"/>
    </location>
</feature>
<evidence type="ECO:0000256" key="7">
    <source>
        <dbReference type="ARBA" id="ARBA00022853"/>
    </source>
</evidence>
<feature type="compositionally biased region" description="Low complexity" evidence="13">
    <location>
        <begin position="871"/>
        <end position="895"/>
    </location>
</feature>
<feature type="region of interest" description="Disordered" evidence="13">
    <location>
        <begin position="389"/>
        <end position="408"/>
    </location>
</feature>
<keyword evidence="12" id="KW-0175">Coiled coil</keyword>
<dbReference type="GO" id="GO:0032259">
    <property type="term" value="P:methylation"/>
    <property type="evidence" value="ECO:0007669"/>
    <property type="project" value="UniProtKB-KW"/>
</dbReference>
<feature type="coiled-coil region" evidence="12">
    <location>
        <begin position="640"/>
        <end position="674"/>
    </location>
</feature>
<protein>
    <recommendedName>
        <fullName evidence="3 11">Histone-lysine N-methyltransferase, H3 lysine-79 specific</fullName>
        <ecNumber evidence="2 11">2.1.1.360</ecNumber>
    </recommendedName>
    <alternativeName>
        <fullName evidence="9 11">Histone H3-K79 methyltransferase</fullName>
    </alternativeName>
</protein>
<dbReference type="InterPro" id="IPR025789">
    <property type="entry name" value="DOT1_dom"/>
</dbReference>
<feature type="compositionally biased region" description="Basic residues" evidence="13">
    <location>
        <begin position="399"/>
        <end position="408"/>
    </location>
</feature>
<comment type="subcellular location">
    <subcellularLocation>
        <location evidence="1 11">Nucleus</location>
    </subcellularLocation>
</comment>
<feature type="compositionally biased region" description="Polar residues" evidence="13">
    <location>
        <begin position="1029"/>
        <end position="1039"/>
    </location>
</feature>
<dbReference type="GO" id="GO:0140956">
    <property type="term" value="F:histone H3K79 trimethyltransferase activity"/>
    <property type="evidence" value="ECO:0007669"/>
    <property type="project" value="UniProtKB-EC"/>
</dbReference>
<dbReference type="Pfam" id="PF08123">
    <property type="entry name" value="DOT1"/>
    <property type="match status" value="1"/>
</dbReference>
<feature type="domain" description="DOT1" evidence="14">
    <location>
        <begin position="21"/>
        <end position="337"/>
    </location>
</feature>
<feature type="compositionally biased region" description="Low complexity" evidence="13">
    <location>
        <begin position="1087"/>
        <end position="1108"/>
    </location>
</feature>
<organism evidence="15 16">
    <name type="scientific">Chironomus riparius</name>
    <dbReference type="NCBI Taxonomy" id="315576"/>
    <lineage>
        <taxon>Eukaryota</taxon>
        <taxon>Metazoa</taxon>
        <taxon>Ecdysozoa</taxon>
        <taxon>Arthropoda</taxon>
        <taxon>Hexapoda</taxon>
        <taxon>Insecta</taxon>
        <taxon>Pterygota</taxon>
        <taxon>Neoptera</taxon>
        <taxon>Endopterygota</taxon>
        <taxon>Diptera</taxon>
        <taxon>Nematocera</taxon>
        <taxon>Chironomoidea</taxon>
        <taxon>Chironomidae</taxon>
        <taxon>Chironominae</taxon>
        <taxon>Chironomus</taxon>
    </lineage>
</organism>
<keyword evidence="7 11" id="KW-0156">Chromatin regulator</keyword>
<gene>
    <name evidence="15" type="ORF">CHIRRI_LOCUS8986</name>
</gene>
<proteinExistence type="inferred from homology"/>
<feature type="compositionally biased region" description="Polar residues" evidence="13">
    <location>
        <begin position="896"/>
        <end position="957"/>
    </location>
</feature>
<dbReference type="Gene3D" id="3.40.50.150">
    <property type="entry name" value="Vaccinia Virus protein VP39"/>
    <property type="match status" value="1"/>
</dbReference>
<dbReference type="GO" id="GO:0035097">
    <property type="term" value="C:histone methyltransferase complex"/>
    <property type="evidence" value="ECO:0007669"/>
    <property type="project" value="UniProtKB-ARBA"/>
</dbReference>
<feature type="region of interest" description="Disordered" evidence="13">
    <location>
        <begin position="871"/>
        <end position="957"/>
    </location>
</feature>
<dbReference type="GO" id="GO:0000077">
    <property type="term" value="P:DNA damage checkpoint signaling"/>
    <property type="evidence" value="ECO:0007669"/>
    <property type="project" value="TreeGrafter"/>
</dbReference>
<dbReference type="GO" id="GO:0006281">
    <property type="term" value="P:DNA repair"/>
    <property type="evidence" value="ECO:0007669"/>
    <property type="project" value="TreeGrafter"/>
</dbReference>
<dbReference type="Gene3D" id="1.10.260.60">
    <property type="match status" value="1"/>
</dbReference>
<evidence type="ECO:0000259" key="14">
    <source>
        <dbReference type="PROSITE" id="PS51569"/>
    </source>
</evidence>
<reference evidence="15" key="1">
    <citation type="submission" date="2022-01" db="EMBL/GenBank/DDBJ databases">
        <authorList>
            <person name="King R."/>
        </authorList>
    </citation>
    <scope>NUCLEOTIDE SEQUENCE</scope>
</reference>
<comment type="catalytic activity">
    <reaction evidence="10 11">
        <text>L-lysyl(79)-[histone H3] + 3 S-adenosyl-L-methionine = N(6),N(6),N(6)-trimethyl-L-lysyl(79)-[histone H3] + 3 S-adenosyl-L-homocysteine + 3 H(+)</text>
        <dbReference type="Rhea" id="RHEA:60328"/>
        <dbReference type="Rhea" id="RHEA-COMP:15549"/>
        <dbReference type="Rhea" id="RHEA-COMP:15552"/>
        <dbReference type="ChEBI" id="CHEBI:15378"/>
        <dbReference type="ChEBI" id="CHEBI:29969"/>
        <dbReference type="ChEBI" id="CHEBI:57856"/>
        <dbReference type="ChEBI" id="CHEBI:59789"/>
        <dbReference type="ChEBI" id="CHEBI:61961"/>
        <dbReference type="EC" id="2.1.1.360"/>
    </reaction>
</comment>
<dbReference type="CDD" id="cd20902">
    <property type="entry name" value="CC_DOT1L"/>
    <property type="match status" value="1"/>
</dbReference>
<sequence>MAFHNPEIFKDLKLHSPSDAEPFVYKWPLSVGIGPDKHDSGLEIIESVKLVCEDIPEIKSALDDIPLNEIDTNDYDAMKTFCDRFNRAIDSIKSLEKGTSLPVKRYTLPSRNMLRHIVQQVYNYAVSEPEKLNQYEPFSPEVYGETSFDFISQMVDEINITEDDVFIDLGSGVGQVVLQVAASTRAKYCVGIEKADVPSRYAENMDSHFRTWMRWFGKKYGEYQILKGDFLADEHREKIMSSSVVFVNNFAFGPNVDHQLKERFAELKDGAKIVSSKSFCPLNFRITDRNLSDIGTIMHVKEMTPLKGSVSWTGKPVSYYLHTIDRTKLENYFQGLKTKGNGNGDGNGKTRRSRDYNKQTSNSTSESEDEFMAGATTRRTWTDICKVVSSHSEDETNDKKKKLNKGKKTVAAKKAVAKGRIRKPKLKRPIKISGLDLLHSQTLFSTSDQAIGIRLPAAAGCIDEQLTNYAGTMTHEELDVPDPSTEPPYGLKILLDVYKAQFMSFLDNMRSASFKENLHRQIENEREKNKRLLNRTGQLEKQIKVLVEDSVVLLKARMQELGINTSSQNDLLCKAKEIVGKHKELQIMANKIQTQVNTLEEEHNSILAIHVKKLAEKHSKQSMDFELASKDSHDLVLKEIENTFNQRKNLRNKISSLEAELAMIEKANEDRKQSAVNITPVEAQIKNNQANVTISVNVPKPNIGSVPSKASRKSREHRAKAHEWPEIPEISKIEEKNPEILAQKILETGRQIEAGKFLTTNEKPRKAENVQNYTKKGQLSQQQQQHQQAQQLQSILPIKNEMMQISNAQKGSNKSVNISIAGQQQMHSLPKAGGSSKKVAESHKVVNFEDRLKSIITSALQGQDQIQGAQIQQQQQQQQQPQLQQKPPIHQHQQASSTNISPKKMSHQSTPYPYSVHPQQQQSNQMLTINTMSNSGNPSPQNHLQATISPTHSSPMKSQRQVVPLPQMAPHLPQDHVREHVMAQHQQESTYAQLKRNEHMPNFAKVMNIIHHDSPKMYQRHPPSMPPTMIQQQHPQNQFMQREREGPMLYQQRPMAEDKREFKTPDNVRSQEMGRSSVGSIENEYINSGSNSSSNKSQTQRSSSSLSQPDYTQVSPAKLALRRHLSQEKLAQHQGPSSGQLTTKTIGDFINSEIEKTLEITPQSIINAVIHHNMPSNSRMHPDSIMDCSINQEREMEHHHPYATLKPTSNKPQQQQQQPGPYMHYIDHHRQANVKMLPMSSKYVASTSSQNVRKSAISTPPLRMHEDQMNYMGGSKSPDRHPESSYKIDTKMFTSNIGMSMRKDEMKEKMPNVEHEPPLEGLAASLRQHVIASMKIKEESETEPKFPTYQMPYPHIIKKESSNRIKRASPVVLQRQAGPMYNEMNEEMMFPVGPSSTGSNERNLTPLSRHHRVDEDDMGDDDDIQWQEEFKVRVSSGFDRLVAFAATELNRRSVEEGNVSPKREMSYVDYRSSHMKKEDVRKMKTDRDYPADLSNERRMRMMIEENRKSSKHHLDD</sequence>
<evidence type="ECO:0000256" key="3">
    <source>
        <dbReference type="ARBA" id="ARBA00020987"/>
    </source>
</evidence>
<name>A0A9N9RWA3_9DIPT</name>
<feature type="region of interest" description="Disordered" evidence="13">
    <location>
        <begin position="1051"/>
        <end position="1115"/>
    </location>
</feature>
<evidence type="ECO:0000256" key="9">
    <source>
        <dbReference type="ARBA" id="ARBA00029821"/>
    </source>
</evidence>
<dbReference type="SUPFAM" id="SSF53335">
    <property type="entry name" value="S-adenosyl-L-methionine-dependent methyltransferases"/>
    <property type="match status" value="1"/>
</dbReference>
<feature type="region of interest" description="Disordered" evidence="13">
    <location>
        <begin position="703"/>
        <end position="722"/>
    </location>
</feature>
<feature type="compositionally biased region" description="Basic and acidic residues" evidence="13">
    <location>
        <begin position="1055"/>
        <end position="1066"/>
    </location>
</feature>
<evidence type="ECO:0000256" key="6">
    <source>
        <dbReference type="ARBA" id="ARBA00022691"/>
    </source>
</evidence>
<feature type="region of interest" description="Disordered" evidence="13">
    <location>
        <begin position="335"/>
        <end position="373"/>
    </location>
</feature>
<keyword evidence="8 11" id="KW-0539">Nucleus</keyword>
<evidence type="ECO:0000256" key="12">
    <source>
        <dbReference type="SAM" id="Coils"/>
    </source>
</evidence>
<comment type="function">
    <text evidence="11">Histone methyltransferase that specifically trimethylates histone H3 to form H3K79me3. This methylation is required for telomere silencing and for the pachytene checkpoint during the meiotic cell cycle by allowing the recruitment of RAD9 to double strand breaks. Nucleosomes are preferred as substrate compared to free histone.</text>
</comment>
<evidence type="ECO:0000256" key="10">
    <source>
        <dbReference type="ARBA" id="ARBA00047770"/>
    </source>
</evidence>
<evidence type="ECO:0000256" key="4">
    <source>
        <dbReference type="ARBA" id="ARBA00022603"/>
    </source>
</evidence>
<dbReference type="InterPro" id="IPR029063">
    <property type="entry name" value="SAM-dependent_MTases_sf"/>
</dbReference>
<dbReference type="PANTHER" id="PTHR21451:SF0">
    <property type="entry name" value="HISTONE-LYSINE N-METHYLTRANSFERASE, H3 LYSINE-79 SPECIFIC"/>
    <property type="match status" value="1"/>
</dbReference>
<dbReference type="InterPro" id="IPR030445">
    <property type="entry name" value="H3-K79_meTrfase"/>
</dbReference>
<feature type="compositionally biased region" description="Polar residues" evidence="13">
    <location>
        <begin position="1067"/>
        <end position="1080"/>
    </location>
</feature>
<evidence type="ECO:0000256" key="1">
    <source>
        <dbReference type="ARBA" id="ARBA00004123"/>
    </source>
</evidence>